<name>A0A084JGI0_9CLOT</name>
<evidence type="ECO:0000259" key="6">
    <source>
        <dbReference type="Pfam" id="PF00881"/>
    </source>
</evidence>
<dbReference type="SUPFAM" id="SSF55469">
    <property type="entry name" value="FMN-dependent nitroreductase-like"/>
    <property type="match status" value="1"/>
</dbReference>
<dbReference type="PANTHER" id="PTHR43673">
    <property type="entry name" value="NAD(P)H NITROREDUCTASE YDGI-RELATED"/>
    <property type="match status" value="1"/>
</dbReference>
<evidence type="ECO:0000256" key="5">
    <source>
        <dbReference type="ARBA" id="ARBA00023002"/>
    </source>
</evidence>
<dbReference type="InterPro" id="IPR000415">
    <property type="entry name" value="Nitroreductase-like"/>
</dbReference>
<evidence type="ECO:0000256" key="1">
    <source>
        <dbReference type="ARBA" id="ARBA00001917"/>
    </source>
</evidence>
<comment type="caution">
    <text evidence="7">The sequence shown here is derived from an EMBL/GenBank/DDBJ whole genome shotgun (WGS) entry which is preliminary data.</text>
</comment>
<gene>
    <name evidence="7" type="ORF">IO99_03635</name>
</gene>
<dbReference type="RefSeq" id="WP_035130343.1">
    <property type="nucleotide sequence ID" value="NZ_JPMD01000005.1"/>
</dbReference>
<evidence type="ECO:0000313" key="7">
    <source>
        <dbReference type="EMBL" id="KEZ88064.1"/>
    </source>
</evidence>
<keyword evidence="4" id="KW-0288">FMN</keyword>
<evidence type="ECO:0000256" key="3">
    <source>
        <dbReference type="ARBA" id="ARBA00022630"/>
    </source>
</evidence>
<evidence type="ECO:0000313" key="8">
    <source>
        <dbReference type="Proteomes" id="UP000028542"/>
    </source>
</evidence>
<dbReference type="Proteomes" id="UP000028542">
    <property type="component" value="Unassembled WGS sequence"/>
</dbReference>
<keyword evidence="3" id="KW-0285">Flavoprotein</keyword>
<feature type="domain" description="Nitroreductase" evidence="6">
    <location>
        <begin position="7"/>
        <end position="151"/>
    </location>
</feature>
<dbReference type="AlphaFoldDB" id="A0A084JGI0"/>
<comment type="similarity">
    <text evidence="2">Belongs to the nitroreductase family.</text>
</comment>
<keyword evidence="8" id="KW-1185">Reference proteome</keyword>
<dbReference type="EMBL" id="JPMD01000005">
    <property type="protein sequence ID" value="KEZ88064.1"/>
    <property type="molecule type" value="Genomic_DNA"/>
</dbReference>
<evidence type="ECO:0000256" key="2">
    <source>
        <dbReference type="ARBA" id="ARBA00007118"/>
    </source>
</evidence>
<accession>A0A084JGI0</accession>
<dbReference type="CDD" id="cd02139">
    <property type="entry name" value="nitroreductase"/>
    <property type="match status" value="1"/>
</dbReference>
<dbReference type="Pfam" id="PF00881">
    <property type="entry name" value="Nitroreductase"/>
    <property type="match status" value="1"/>
</dbReference>
<proteinExistence type="inferred from homology"/>
<dbReference type="GO" id="GO:0016491">
    <property type="term" value="F:oxidoreductase activity"/>
    <property type="evidence" value="ECO:0007669"/>
    <property type="project" value="UniProtKB-KW"/>
</dbReference>
<organism evidence="7 8">
    <name type="scientific">Clostridium sulfidigenes</name>
    <dbReference type="NCBI Taxonomy" id="318464"/>
    <lineage>
        <taxon>Bacteria</taxon>
        <taxon>Bacillati</taxon>
        <taxon>Bacillota</taxon>
        <taxon>Clostridia</taxon>
        <taxon>Eubacteriales</taxon>
        <taxon>Clostridiaceae</taxon>
        <taxon>Clostridium</taxon>
    </lineage>
</organism>
<dbReference type="eggNOG" id="COG0778">
    <property type="taxonomic scope" value="Bacteria"/>
</dbReference>
<dbReference type="STRING" id="318464.IO99_03635"/>
<dbReference type="PANTHER" id="PTHR43673:SF2">
    <property type="entry name" value="NITROREDUCTASE"/>
    <property type="match status" value="1"/>
</dbReference>
<comment type="cofactor">
    <cofactor evidence="1">
        <name>FMN</name>
        <dbReference type="ChEBI" id="CHEBI:58210"/>
    </cofactor>
</comment>
<dbReference type="InterPro" id="IPR029479">
    <property type="entry name" value="Nitroreductase"/>
</dbReference>
<dbReference type="Gene3D" id="3.40.109.10">
    <property type="entry name" value="NADH Oxidase"/>
    <property type="match status" value="1"/>
</dbReference>
<protein>
    <submittedName>
        <fullName evidence="7">Nitroreductase</fullName>
    </submittedName>
</protein>
<reference evidence="7 8" key="1">
    <citation type="submission" date="2014-07" db="EMBL/GenBank/DDBJ databases">
        <title>Draft genome of Clostridium sulfidigenes 113A isolated from sediments associated with methane hydrate from Krishna Godavari basin.</title>
        <authorList>
            <person name="Honkalas V.S."/>
            <person name="Dabir A.P."/>
            <person name="Arora P."/>
            <person name="Dhakephalkar P.K."/>
        </authorList>
    </citation>
    <scope>NUCLEOTIDE SEQUENCE [LARGE SCALE GENOMIC DNA]</scope>
    <source>
        <strain evidence="7 8">113A</strain>
    </source>
</reference>
<sequence length="180" mass="20563">MDFYKVIENRTSNKTYKSTPIPTEKLDKIINAALMAPSWKNKTCYRFIFINEQNLREQISNTIINKTDKTSNALKQAPIIAVIVADPSESGDVDNKSYFMLDCGIAMEHLVLAATNEGYGTCWIGSFEEESVRKILNIPEKFKVVAMTPIGETNEDDEHYPPKDISQHIYYNSWDNTNKQ</sequence>
<evidence type="ECO:0000256" key="4">
    <source>
        <dbReference type="ARBA" id="ARBA00022643"/>
    </source>
</evidence>
<keyword evidence="5" id="KW-0560">Oxidoreductase</keyword>